<proteinExistence type="predicted"/>
<dbReference type="EMBL" id="BQNB010015966">
    <property type="protein sequence ID" value="GJT46219.1"/>
    <property type="molecule type" value="Genomic_DNA"/>
</dbReference>
<organism evidence="1 2">
    <name type="scientific">Tanacetum coccineum</name>
    <dbReference type="NCBI Taxonomy" id="301880"/>
    <lineage>
        <taxon>Eukaryota</taxon>
        <taxon>Viridiplantae</taxon>
        <taxon>Streptophyta</taxon>
        <taxon>Embryophyta</taxon>
        <taxon>Tracheophyta</taxon>
        <taxon>Spermatophyta</taxon>
        <taxon>Magnoliopsida</taxon>
        <taxon>eudicotyledons</taxon>
        <taxon>Gunneridae</taxon>
        <taxon>Pentapetalae</taxon>
        <taxon>asterids</taxon>
        <taxon>campanulids</taxon>
        <taxon>Asterales</taxon>
        <taxon>Asteraceae</taxon>
        <taxon>Asteroideae</taxon>
        <taxon>Anthemideae</taxon>
        <taxon>Anthemidinae</taxon>
        <taxon>Tanacetum</taxon>
    </lineage>
</organism>
<gene>
    <name evidence="1" type="ORF">Tco_0954934</name>
</gene>
<dbReference type="PANTHER" id="PTHR11593">
    <property type="entry name" value="60S RIBOSOMAL PROTEIN L17"/>
    <property type="match status" value="1"/>
</dbReference>
<comment type="caution">
    <text evidence="1">The sequence shown here is derived from an EMBL/GenBank/DDBJ whole genome shotgun (WGS) entry which is preliminary data.</text>
</comment>
<dbReference type="Gene3D" id="3.90.470.10">
    <property type="entry name" value="Ribosomal protein L22/L17"/>
    <property type="match status" value="3"/>
</dbReference>
<dbReference type="Proteomes" id="UP001151760">
    <property type="component" value="Unassembled WGS sequence"/>
</dbReference>
<dbReference type="SUPFAM" id="SSF54843">
    <property type="entry name" value="Ribosomal protein L22"/>
    <property type="match status" value="2"/>
</dbReference>
<evidence type="ECO:0000313" key="1">
    <source>
        <dbReference type="EMBL" id="GJT46219.1"/>
    </source>
</evidence>
<protein>
    <submittedName>
        <fullName evidence="1">60S ribosomal protein L17-2-like protein</fullName>
    </submittedName>
</protein>
<keyword evidence="2" id="KW-1185">Reference proteome</keyword>
<dbReference type="InterPro" id="IPR005721">
    <property type="entry name" value="Ribosomal_uL22_euk/arc"/>
</dbReference>
<dbReference type="InterPro" id="IPR036394">
    <property type="entry name" value="Ribosomal_uL22_sf"/>
</dbReference>
<evidence type="ECO:0000313" key="2">
    <source>
        <dbReference type="Proteomes" id="UP001151760"/>
    </source>
</evidence>
<reference evidence="1" key="1">
    <citation type="journal article" date="2022" name="Int. J. Mol. Sci.">
        <title>Draft Genome of Tanacetum Coccineum: Genomic Comparison of Closely Related Tanacetum-Family Plants.</title>
        <authorList>
            <person name="Yamashiro T."/>
            <person name="Shiraishi A."/>
            <person name="Nakayama K."/>
            <person name="Satake H."/>
        </authorList>
    </citation>
    <scope>NUCLEOTIDE SEQUENCE</scope>
</reference>
<dbReference type="PANTHER" id="PTHR11593:SF10">
    <property type="entry name" value="60S RIBOSOMAL PROTEIN L17"/>
    <property type="match status" value="1"/>
</dbReference>
<name>A0ABQ5E5S1_9ASTR</name>
<accession>A0ABQ5E5S1</accession>
<reference evidence="1" key="2">
    <citation type="submission" date="2022-01" db="EMBL/GenBank/DDBJ databases">
        <authorList>
            <person name="Yamashiro T."/>
            <person name="Shiraishi A."/>
            <person name="Satake H."/>
            <person name="Nakayama K."/>
        </authorList>
    </citation>
    <scope>NUCLEOTIDE SEQUENCE</scope>
</reference>
<sequence length="258" mass="30080">MDKDVGLICMLNLFLIFKNADIDVEVKGWMWMLFTSFTSRLTKHNNKDASLLVLTEELINTKETAQALRGMALIKAKRYLEEVHAHKQAILFTHLSLGIDVLAGQEKNRRINGQERWPDMMPLIKAKGYLEDVLAHKQAILFTRLCHGVRRTSWKRKESPFKWTRTLALYVVVTLLDDPVVEANHMFNVVNIRETAHALRGMALIMAKRYLEDVLAHKQAIFFTRLCQAKNRHLNGQGRWPDMYAKFILDSQECRYRR</sequence>